<proteinExistence type="predicted"/>
<gene>
    <name evidence="2" type="ORF">CYCCA115_LOCUS7743</name>
</gene>
<evidence type="ECO:0000313" key="2">
    <source>
        <dbReference type="EMBL" id="CAJ1942030.1"/>
    </source>
</evidence>
<feature type="region of interest" description="Disordered" evidence="1">
    <location>
        <begin position="86"/>
        <end position="116"/>
    </location>
</feature>
<feature type="region of interest" description="Disordered" evidence="1">
    <location>
        <begin position="1"/>
        <end position="48"/>
    </location>
</feature>
<protein>
    <submittedName>
        <fullName evidence="2">Uncharacterized protein</fullName>
    </submittedName>
</protein>
<evidence type="ECO:0000256" key="1">
    <source>
        <dbReference type="SAM" id="MobiDB-lite"/>
    </source>
</evidence>
<keyword evidence="3" id="KW-1185">Reference proteome</keyword>
<reference evidence="2" key="1">
    <citation type="submission" date="2023-08" db="EMBL/GenBank/DDBJ databases">
        <authorList>
            <person name="Audoor S."/>
            <person name="Bilcke G."/>
        </authorList>
    </citation>
    <scope>NUCLEOTIDE SEQUENCE</scope>
</reference>
<organism evidence="2 3">
    <name type="scientific">Cylindrotheca closterium</name>
    <dbReference type="NCBI Taxonomy" id="2856"/>
    <lineage>
        <taxon>Eukaryota</taxon>
        <taxon>Sar</taxon>
        <taxon>Stramenopiles</taxon>
        <taxon>Ochrophyta</taxon>
        <taxon>Bacillariophyta</taxon>
        <taxon>Bacillariophyceae</taxon>
        <taxon>Bacillariophycidae</taxon>
        <taxon>Bacillariales</taxon>
        <taxon>Bacillariaceae</taxon>
        <taxon>Cylindrotheca</taxon>
    </lineage>
</organism>
<name>A0AAD2CSY8_9STRA</name>
<feature type="region of interest" description="Disordered" evidence="1">
    <location>
        <begin position="536"/>
        <end position="557"/>
    </location>
</feature>
<evidence type="ECO:0000313" key="3">
    <source>
        <dbReference type="Proteomes" id="UP001295423"/>
    </source>
</evidence>
<dbReference type="EMBL" id="CAKOGP040001112">
    <property type="protein sequence ID" value="CAJ1942030.1"/>
    <property type="molecule type" value="Genomic_DNA"/>
</dbReference>
<comment type="caution">
    <text evidence="2">The sequence shown here is derived from an EMBL/GenBank/DDBJ whole genome shotgun (WGS) entry which is preliminary data.</text>
</comment>
<feature type="compositionally biased region" description="Basic and acidic residues" evidence="1">
    <location>
        <begin position="95"/>
        <end position="105"/>
    </location>
</feature>
<accession>A0AAD2CSY8</accession>
<dbReference type="AlphaFoldDB" id="A0AAD2CSY8"/>
<dbReference type="Proteomes" id="UP001295423">
    <property type="component" value="Unassembled WGS sequence"/>
</dbReference>
<sequence>MSSNQGSAIKHEEGGAVAPVNDPSPPQTAKPSTLLEDHQNITHSFPPSHILEDGRFVYLPPANKFDRSKFFERSIARHGLLAKDMMGKKSTALEQQKEEEKKKKEEEEDKTAPQVHPLAKASARLNANGLAELNRVINLATLTTTGDYFGLTTVVDPALEAEAKTSEGSAPSAALGSAHSTAVKSTYILKRKRSQFMKASQVIERHQKRLKASIVAQRVIDRRLFQLRQQWRLVAPEHGTRARLHAAKPTEVVAIDVDVYDRDRVGGGNKALLGKGQQSLAGRLASRVPRFATVELKDDYKVPEEDQEETDNSQAAWTRAEPFAIADPTLGRVMENFDPSKVPMLNLQLEIQKASSGFLQSSCLKPMTTLSAAEGTDNVYAKDEELLVTLQHSLYCASLFESIRKELDPIENEGPQQLSLQLKKAEAPAWLSCESEENFLPAPSRLVGGDFGRGLGSLSIVHCHEGEVKVQLDAEYTLCVKLVEADTMDEEDMDTKTQTSNSGSQSPAQLQALCRALLLHTQNVYHQHSLYLRERAKRKQEEEERKKDEPKGLARIKKEDMPDRPKILASCVSLGSKMLFEKRIAKVITRVSKWLKNQSPKPMAVDWLGLSIFDLQSHFTISFGRMVLDVSIVRDSMTVTEIDDDVHKKVKFHSEFEFEIFLKMQLQRNL</sequence>